<gene>
    <name evidence="1" type="ORF">AFUS01_LOCUS39314</name>
</gene>
<dbReference type="Proteomes" id="UP000708208">
    <property type="component" value="Unassembled WGS sequence"/>
</dbReference>
<sequence length="169" mass="19680">MPVYEELTRTIKNADPVKDLEWWSNNYGLRIATRIPKFEEHPECTHNNISIIPEFVPQDQPDVQIRVKNPNKFVRFKEEITFIKDTSDNLDTLTGSQPGYDYWDESSSGDSNVDAIYRQTVTMASEDIIEETIYEAIQSMRYDPEEESTLYSSHESLIETDIDNFSELL</sequence>
<name>A0A8J2PV94_9HEXA</name>
<keyword evidence="2" id="KW-1185">Reference proteome</keyword>
<accession>A0A8J2PV94</accession>
<comment type="caution">
    <text evidence="1">The sequence shown here is derived from an EMBL/GenBank/DDBJ whole genome shotgun (WGS) entry which is preliminary data.</text>
</comment>
<dbReference type="AlphaFoldDB" id="A0A8J2PV94"/>
<reference evidence="1" key="1">
    <citation type="submission" date="2021-06" db="EMBL/GenBank/DDBJ databases">
        <authorList>
            <person name="Hodson N. C."/>
            <person name="Mongue J. A."/>
            <person name="Jaron S. K."/>
        </authorList>
    </citation>
    <scope>NUCLEOTIDE SEQUENCE</scope>
</reference>
<evidence type="ECO:0000313" key="1">
    <source>
        <dbReference type="EMBL" id="CAG7829452.1"/>
    </source>
</evidence>
<feature type="non-terminal residue" evidence="1">
    <location>
        <position position="169"/>
    </location>
</feature>
<protein>
    <submittedName>
        <fullName evidence="1">Uncharacterized protein</fullName>
    </submittedName>
</protein>
<dbReference type="EMBL" id="CAJVCH010551515">
    <property type="protein sequence ID" value="CAG7829452.1"/>
    <property type="molecule type" value="Genomic_DNA"/>
</dbReference>
<evidence type="ECO:0000313" key="2">
    <source>
        <dbReference type="Proteomes" id="UP000708208"/>
    </source>
</evidence>
<organism evidence="1 2">
    <name type="scientific">Allacma fusca</name>
    <dbReference type="NCBI Taxonomy" id="39272"/>
    <lineage>
        <taxon>Eukaryota</taxon>
        <taxon>Metazoa</taxon>
        <taxon>Ecdysozoa</taxon>
        <taxon>Arthropoda</taxon>
        <taxon>Hexapoda</taxon>
        <taxon>Collembola</taxon>
        <taxon>Symphypleona</taxon>
        <taxon>Sminthuridae</taxon>
        <taxon>Allacma</taxon>
    </lineage>
</organism>
<proteinExistence type="predicted"/>